<dbReference type="OrthoDB" id="6416122at2759"/>
<dbReference type="InterPro" id="IPR052114">
    <property type="entry name" value="ER_autophagy_membrane_reg"/>
</dbReference>
<evidence type="ECO:0000313" key="8">
    <source>
        <dbReference type="EMBL" id="OWA52051.1"/>
    </source>
</evidence>
<dbReference type="EMBL" id="MTYJ01000249">
    <property type="protein sequence ID" value="OWA52051.1"/>
    <property type="molecule type" value="Genomic_DNA"/>
</dbReference>
<keyword evidence="4 6" id="KW-0472">Membrane</keyword>
<dbReference type="InterPro" id="IPR057282">
    <property type="entry name" value="RETREG1-3-like_RHD"/>
</dbReference>
<dbReference type="PANTHER" id="PTHR20952">
    <property type="entry name" value="ADP-RIBOSYLATION-LIKE FACTOR 6-INTERACTING PROTEIN"/>
    <property type="match status" value="1"/>
</dbReference>
<evidence type="ECO:0000256" key="6">
    <source>
        <dbReference type="SAM" id="Phobius"/>
    </source>
</evidence>
<evidence type="ECO:0000256" key="3">
    <source>
        <dbReference type="ARBA" id="ARBA00022989"/>
    </source>
</evidence>
<feature type="compositionally biased region" description="Basic and acidic residues" evidence="5">
    <location>
        <begin position="134"/>
        <end position="146"/>
    </location>
</feature>
<feature type="compositionally biased region" description="Low complexity" evidence="5">
    <location>
        <begin position="106"/>
        <end position="115"/>
    </location>
</feature>
<feature type="domain" description="RETREG1-3/ARL6IP-like N-terminal reticulon-homology" evidence="7">
    <location>
        <begin position="289"/>
        <end position="447"/>
    </location>
</feature>
<feature type="region of interest" description="Disordered" evidence="5">
    <location>
        <begin position="166"/>
        <end position="218"/>
    </location>
</feature>
<dbReference type="Pfam" id="PF24456">
    <property type="entry name" value="RHD_RETREG1-3"/>
    <property type="match status" value="1"/>
</dbReference>
<feature type="transmembrane region" description="Helical" evidence="6">
    <location>
        <begin position="422"/>
        <end position="437"/>
    </location>
</feature>
<dbReference type="AlphaFoldDB" id="A0A9X6NG03"/>
<name>A0A9X6NG03_HYPEX</name>
<sequence length="472" mass="52010">MAGRADSATKKFEQIQKRMIVKNECPSDTAQQIEKLNSKMQRTTGFPDELPTTMATNGSELADQLTAAVFEHHPINSPERDDRSHSPSEEGKSASSSKFSREPPRRSQSPSIESSNAADLLEWEPELSGGIEGAAKDGGEWGKECAGKEDADLGTLQARDYSGTVVRDDASGNLGSSDGSAAARNGLEELGGGARRSKKRPSVMDSDKGHPPPAYEVFHTDNTFSEVPSYNDRRSILPDESIFDQATLPLTDPSMIETFQLSETMNGKMFLEPSTAQELQDLKVQMSDWRVILVLLRDVVMWEKSWNPLALVFGCTFLFAVVAWLDFSFLSSFAMIGALVTATDLLVPILAPVAFSNTEWSPADEKKLDELCKTLLKLKKNLRTYSNLGSSFRRQMPRTTSIIMSIVFLIGAWVFSRMNNTILLYMLTMCVLLTPGLKKSGVWDKMADLAGRVKTHLTTSRTALADPPKKAH</sequence>
<evidence type="ECO:0000256" key="1">
    <source>
        <dbReference type="ARBA" id="ARBA00004141"/>
    </source>
</evidence>
<protein>
    <recommendedName>
        <fullName evidence="7">RETREG1-3/ARL6IP-like N-terminal reticulon-homology domain-containing protein</fullName>
    </recommendedName>
</protein>
<evidence type="ECO:0000256" key="2">
    <source>
        <dbReference type="ARBA" id="ARBA00022692"/>
    </source>
</evidence>
<feature type="compositionally biased region" description="Basic and acidic residues" evidence="5">
    <location>
        <begin position="70"/>
        <end position="92"/>
    </location>
</feature>
<dbReference type="PANTHER" id="PTHR20952:SF0">
    <property type="entry name" value="ADP-RIBOSYLATION FACTOR-LIKE PROTEIN 6-INTERACTING PROTEIN 1"/>
    <property type="match status" value="1"/>
</dbReference>
<dbReference type="GO" id="GO:0005783">
    <property type="term" value="C:endoplasmic reticulum"/>
    <property type="evidence" value="ECO:0007669"/>
    <property type="project" value="UniProtKB-ARBA"/>
</dbReference>
<comment type="subcellular location">
    <subcellularLocation>
        <location evidence="1">Membrane</location>
        <topology evidence="1">Multi-pass membrane protein</topology>
    </subcellularLocation>
</comment>
<feature type="compositionally biased region" description="Polar residues" evidence="5">
    <location>
        <begin position="26"/>
        <end position="44"/>
    </location>
</feature>
<gene>
    <name evidence="8" type="ORF">BV898_16512</name>
</gene>
<keyword evidence="9" id="KW-1185">Reference proteome</keyword>
<comment type="caution">
    <text evidence="8">The sequence shown here is derived from an EMBL/GenBank/DDBJ whole genome shotgun (WGS) entry which is preliminary data.</text>
</comment>
<accession>A0A9X6NG03</accession>
<keyword evidence="3 6" id="KW-1133">Transmembrane helix</keyword>
<feature type="region of interest" description="Disordered" evidence="5">
    <location>
        <begin position="23"/>
        <end position="146"/>
    </location>
</feature>
<feature type="transmembrane region" description="Helical" evidence="6">
    <location>
        <begin position="333"/>
        <end position="355"/>
    </location>
</feature>
<organism evidence="8 9">
    <name type="scientific">Hypsibius exemplaris</name>
    <name type="common">Freshwater tardigrade</name>
    <dbReference type="NCBI Taxonomy" id="2072580"/>
    <lineage>
        <taxon>Eukaryota</taxon>
        <taxon>Metazoa</taxon>
        <taxon>Ecdysozoa</taxon>
        <taxon>Tardigrada</taxon>
        <taxon>Eutardigrada</taxon>
        <taxon>Parachela</taxon>
        <taxon>Hypsibioidea</taxon>
        <taxon>Hypsibiidae</taxon>
        <taxon>Hypsibius</taxon>
    </lineage>
</organism>
<proteinExistence type="predicted"/>
<reference evidence="9" key="1">
    <citation type="submission" date="2017-01" db="EMBL/GenBank/DDBJ databases">
        <title>Comparative genomics of anhydrobiosis in the tardigrade Hypsibius dujardini.</title>
        <authorList>
            <person name="Yoshida Y."/>
            <person name="Koutsovoulos G."/>
            <person name="Laetsch D."/>
            <person name="Stevens L."/>
            <person name="Kumar S."/>
            <person name="Horikawa D."/>
            <person name="Ishino K."/>
            <person name="Komine S."/>
            <person name="Tomita M."/>
            <person name="Blaxter M."/>
            <person name="Arakawa K."/>
        </authorList>
    </citation>
    <scope>NUCLEOTIDE SEQUENCE [LARGE SCALE GENOMIC DNA]</scope>
    <source>
        <strain evidence="9">Z151</strain>
    </source>
</reference>
<dbReference type="GO" id="GO:0016020">
    <property type="term" value="C:membrane"/>
    <property type="evidence" value="ECO:0007669"/>
    <property type="project" value="UniProtKB-SubCell"/>
</dbReference>
<evidence type="ECO:0000256" key="5">
    <source>
        <dbReference type="SAM" id="MobiDB-lite"/>
    </source>
</evidence>
<keyword evidence="2 6" id="KW-0812">Transmembrane</keyword>
<feature type="transmembrane region" description="Helical" evidence="6">
    <location>
        <begin position="306"/>
        <end position="327"/>
    </location>
</feature>
<evidence type="ECO:0000256" key="4">
    <source>
        <dbReference type="ARBA" id="ARBA00023136"/>
    </source>
</evidence>
<feature type="transmembrane region" description="Helical" evidence="6">
    <location>
        <begin position="399"/>
        <end position="416"/>
    </location>
</feature>
<evidence type="ECO:0000259" key="7">
    <source>
        <dbReference type="Pfam" id="PF24456"/>
    </source>
</evidence>
<dbReference type="Proteomes" id="UP000192578">
    <property type="component" value="Unassembled WGS sequence"/>
</dbReference>
<evidence type="ECO:0000313" key="9">
    <source>
        <dbReference type="Proteomes" id="UP000192578"/>
    </source>
</evidence>